<organism evidence="3">
    <name type="scientific">freshwater metagenome</name>
    <dbReference type="NCBI Taxonomy" id="449393"/>
    <lineage>
        <taxon>unclassified sequences</taxon>
        <taxon>metagenomes</taxon>
        <taxon>ecological metagenomes</taxon>
    </lineage>
</organism>
<feature type="transmembrane region" description="Helical" evidence="2">
    <location>
        <begin position="6"/>
        <end position="27"/>
    </location>
</feature>
<feature type="region of interest" description="Disordered" evidence="1">
    <location>
        <begin position="38"/>
        <end position="108"/>
    </location>
</feature>
<keyword evidence="2" id="KW-0812">Transmembrane</keyword>
<protein>
    <submittedName>
        <fullName evidence="3">Unannotated protein</fullName>
    </submittedName>
</protein>
<accession>A0A6J7I5B0</accession>
<reference evidence="3" key="1">
    <citation type="submission" date="2020-05" db="EMBL/GenBank/DDBJ databases">
        <authorList>
            <person name="Chiriac C."/>
            <person name="Salcher M."/>
            <person name="Ghai R."/>
            <person name="Kavagutti S V."/>
        </authorList>
    </citation>
    <scope>NUCLEOTIDE SEQUENCE</scope>
</reference>
<sequence length="108" mass="11327">MSKGDAAILVVGFVHILGAILLISMCMNAGEGRVDPLAWWREDDDPGRGPEPPAAPSAGPVGSVPLPDADPAALRLRGPGRLADAHPRPPRRPDHAPDPRPARTPDRG</sequence>
<keyword evidence="2" id="KW-1133">Transmembrane helix</keyword>
<feature type="compositionally biased region" description="Basic and acidic residues" evidence="1">
    <location>
        <begin position="83"/>
        <end position="108"/>
    </location>
</feature>
<name>A0A6J7I5B0_9ZZZZ</name>
<evidence type="ECO:0000256" key="2">
    <source>
        <dbReference type="SAM" id="Phobius"/>
    </source>
</evidence>
<gene>
    <name evidence="3" type="ORF">UFOPK3674_00848</name>
</gene>
<evidence type="ECO:0000256" key="1">
    <source>
        <dbReference type="SAM" id="MobiDB-lite"/>
    </source>
</evidence>
<feature type="compositionally biased region" description="Low complexity" evidence="1">
    <location>
        <begin position="56"/>
        <end position="65"/>
    </location>
</feature>
<proteinExistence type="predicted"/>
<keyword evidence="2" id="KW-0472">Membrane</keyword>
<dbReference type="EMBL" id="CAFBMX010000004">
    <property type="protein sequence ID" value="CAB4926035.1"/>
    <property type="molecule type" value="Genomic_DNA"/>
</dbReference>
<dbReference type="AlphaFoldDB" id="A0A6J7I5B0"/>
<evidence type="ECO:0000313" key="3">
    <source>
        <dbReference type="EMBL" id="CAB4926035.1"/>
    </source>
</evidence>